<dbReference type="STRING" id="1527444.ucyna2_00799"/>
<evidence type="ECO:0000256" key="2">
    <source>
        <dbReference type="HAMAP-Rule" id="MF_00274"/>
    </source>
</evidence>
<dbReference type="EMBL" id="JPSP01000008">
    <property type="protein sequence ID" value="KFF41377.1"/>
    <property type="molecule type" value="Genomic_DNA"/>
</dbReference>
<dbReference type="NCBIfam" id="TIGR00103">
    <property type="entry name" value="DNA_YbaB_EbfC"/>
    <property type="match status" value="1"/>
</dbReference>
<proteinExistence type="inferred from homology"/>
<keyword evidence="1 2" id="KW-0238">DNA-binding</keyword>
<organism evidence="4 5">
    <name type="scientific">Candidatus Atelocyanobacterium thalassa isolate SIO64986</name>
    <dbReference type="NCBI Taxonomy" id="1527444"/>
    <lineage>
        <taxon>Bacteria</taxon>
        <taxon>Bacillati</taxon>
        <taxon>Cyanobacteriota</taxon>
        <taxon>Cyanophyceae</taxon>
        <taxon>Oscillatoriophycideae</taxon>
        <taxon>Chroococcales</taxon>
        <taxon>Aphanothecaceae</taxon>
        <taxon>Candidatus Atelocyanobacterium</taxon>
        <taxon>Candidatus Atelocyanobacterium thalassae</taxon>
    </lineage>
</organism>
<comment type="function">
    <text evidence="2">Binds to DNA and alters its conformation. May be involved in regulation of gene expression, nucleoid organization and DNA protection.</text>
</comment>
<dbReference type="PANTHER" id="PTHR33449">
    <property type="entry name" value="NUCLEOID-ASSOCIATED PROTEIN YBAB"/>
    <property type="match status" value="1"/>
</dbReference>
<dbReference type="SUPFAM" id="SSF82607">
    <property type="entry name" value="YbaB-like"/>
    <property type="match status" value="1"/>
</dbReference>
<feature type="coiled-coil region" evidence="3">
    <location>
        <begin position="16"/>
        <end position="46"/>
    </location>
</feature>
<dbReference type="GO" id="GO:0003677">
    <property type="term" value="F:DNA binding"/>
    <property type="evidence" value="ECO:0007669"/>
    <property type="project" value="UniProtKB-UniRule"/>
</dbReference>
<comment type="subunit">
    <text evidence="2">Homodimer.</text>
</comment>
<dbReference type="Proteomes" id="UP000028922">
    <property type="component" value="Unassembled WGS sequence"/>
</dbReference>
<dbReference type="HAMAP" id="MF_00274">
    <property type="entry name" value="DNA_YbaB_EbfC"/>
    <property type="match status" value="1"/>
</dbReference>
<dbReference type="AlphaFoldDB" id="A0A086CGR3"/>
<evidence type="ECO:0000313" key="4">
    <source>
        <dbReference type="EMBL" id="KFF41377.1"/>
    </source>
</evidence>
<evidence type="ECO:0000256" key="3">
    <source>
        <dbReference type="SAM" id="Coils"/>
    </source>
</evidence>
<dbReference type="Pfam" id="PF02575">
    <property type="entry name" value="YbaB_DNA_bd"/>
    <property type="match status" value="1"/>
</dbReference>
<dbReference type="InterPro" id="IPR036894">
    <property type="entry name" value="YbaB-like_sf"/>
</dbReference>
<comment type="subcellular location">
    <subcellularLocation>
        <location evidence="2">Cytoplasm</location>
        <location evidence="2">Nucleoid</location>
    </subcellularLocation>
</comment>
<comment type="caution">
    <text evidence="4">The sequence shown here is derived from an EMBL/GenBank/DDBJ whole genome shotgun (WGS) entry which is preliminary data.</text>
</comment>
<dbReference type="Gene3D" id="3.30.1310.10">
    <property type="entry name" value="Nucleoid-associated protein YbaB-like domain"/>
    <property type="match status" value="1"/>
</dbReference>
<accession>A0A086CGR3</accession>
<keyword evidence="3" id="KW-0175">Coiled coil</keyword>
<dbReference type="GO" id="GO:0005829">
    <property type="term" value="C:cytosol"/>
    <property type="evidence" value="ECO:0007669"/>
    <property type="project" value="TreeGrafter"/>
</dbReference>
<dbReference type="PIRSF" id="PIRSF004555">
    <property type="entry name" value="UCP004555"/>
    <property type="match status" value="1"/>
</dbReference>
<reference evidence="4 5" key="1">
    <citation type="submission" date="2014-08" db="EMBL/GenBank/DDBJ databases">
        <title>Comparative genomics reveals surprising divergence of two closely related strains of uncultivated UCYN-A cyanobacteria.</title>
        <authorList>
            <person name="Bombar D."/>
            <person name="Heller P."/>
            <person name="Sanchez-Baracaldo P."/>
            <person name="Carter B.J."/>
            <person name="Zert J.P."/>
        </authorList>
    </citation>
    <scope>NUCLEOTIDE SEQUENCE [LARGE SCALE GENOMIC DNA]</scope>
</reference>
<keyword evidence="2" id="KW-0963">Cytoplasm</keyword>
<dbReference type="PANTHER" id="PTHR33449:SF1">
    <property type="entry name" value="NUCLEOID-ASSOCIATED PROTEIN YBAB"/>
    <property type="match status" value="1"/>
</dbReference>
<gene>
    <name evidence="4" type="ORF">ucyna2_00799</name>
</gene>
<evidence type="ECO:0000256" key="1">
    <source>
        <dbReference type="ARBA" id="ARBA00023125"/>
    </source>
</evidence>
<protein>
    <recommendedName>
        <fullName evidence="2">Nucleoid-associated protein ucyna2_00799</fullName>
    </recommendedName>
</protein>
<dbReference type="InterPro" id="IPR004401">
    <property type="entry name" value="YbaB/EbfC"/>
</dbReference>
<dbReference type="eggNOG" id="COG0718">
    <property type="taxonomic scope" value="Bacteria"/>
</dbReference>
<evidence type="ECO:0000313" key="5">
    <source>
        <dbReference type="Proteomes" id="UP000028922"/>
    </source>
</evidence>
<dbReference type="GO" id="GO:0043590">
    <property type="term" value="C:bacterial nucleoid"/>
    <property type="evidence" value="ECO:0007669"/>
    <property type="project" value="UniProtKB-UniRule"/>
</dbReference>
<sequence>MSQEKGKGFGFGLGKIKELQEAFKKAQQVQAGAQQLQEELEKMGIEGYSDETKLVTVIISGNQEPRQVIISPSAMDKDPNALSELVTMAMRDAYNKSTETMREKMEVLTSGLNLPGM</sequence>
<dbReference type="PATRIC" id="fig|1527444.3.peg.759"/>
<name>A0A086CGR3_9CHRO</name>
<comment type="similarity">
    <text evidence="2">Belongs to the YbaB/EbfC family.</text>
</comment>